<evidence type="ECO:0000256" key="1">
    <source>
        <dbReference type="SAM" id="MobiDB-lite"/>
    </source>
</evidence>
<comment type="caution">
    <text evidence="2">The sequence shown here is derived from an EMBL/GenBank/DDBJ whole genome shotgun (WGS) entry which is preliminary data.</text>
</comment>
<proteinExistence type="predicted"/>
<accession>A0ABS8WUH2</accession>
<gene>
    <name evidence="2" type="ORF">HAX54_007071</name>
</gene>
<organism evidence="2 3">
    <name type="scientific">Datura stramonium</name>
    <name type="common">Jimsonweed</name>
    <name type="synonym">Common thornapple</name>
    <dbReference type="NCBI Taxonomy" id="4076"/>
    <lineage>
        <taxon>Eukaryota</taxon>
        <taxon>Viridiplantae</taxon>
        <taxon>Streptophyta</taxon>
        <taxon>Embryophyta</taxon>
        <taxon>Tracheophyta</taxon>
        <taxon>Spermatophyta</taxon>
        <taxon>Magnoliopsida</taxon>
        <taxon>eudicotyledons</taxon>
        <taxon>Gunneridae</taxon>
        <taxon>Pentapetalae</taxon>
        <taxon>asterids</taxon>
        <taxon>lamiids</taxon>
        <taxon>Solanales</taxon>
        <taxon>Solanaceae</taxon>
        <taxon>Solanoideae</taxon>
        <taxon>Datureae</taxon>
        <taxon>Datura</taxon>
    </lineage>
</organism>
<dbReference type="EMBL" id="JACEIK010013619">
    <property type="protein sequence ID" value="MCE3216587.1"/>
    <property type="molecule type" value="Genomic_DNA"/>
</dbReference>
<feature type="region of interest" description="Disordered" evidence="1">
    <location>
        <begin position="39"/>
        <end position="67"/>
    </location>
</feature>
<protein>
    <submittedName>
        <fullName evidence="2">Uncharacterized protein</fullName>
    </submittedName>
</protein>
<name>A0ABS8WUH2_DATST</name>
<feature type="compositionally biased region" description="Low complexity" evidence="1">
    <location>
        <begin position="52"/>
        <end position="64"/>
    </location>
</feature>
<evidence type="ECO:0000313" key="3">
    <source>
        <dbReference type="Proteomes" id="UP000823775"/>
    </source>
</evidence>
<feature type="region of interest" description="Disordered" evidence="1">
    <location>
        <begin position="79"/>
        <end position="110"/>
    </location>
</feature>
<sequence>MQIFKVAFKSKISKGKDTQANKEVKYSSLTPKAATTTASEAIDVAHKRKRPSSSSGNSAKNSPGVVPFYSDTSKPLITLNGDGITSATSSSNESNPEPHSVAKNSHLPLDEVKGQVTNDSLSTKLMLPSSKNVELFQPNLTTDAKARANQIRCSNTSKDLIRTLQQIASNFGTQDPISTFKLSYVSEMWHPCVNVLHNSQPSPRKALKSWRKVLP</sequence>
<keyword evidence="3" id="KW-1185">Reference proteome</keyword>
<feature type="compositionally biased region" description="Low complexity" evidence="1">
    <location>
        <begin position="85"/>
        <end position="99"/>
    </location>
</feature>
<dbReference type="Proteomes" id="UP000823775">
    <property type="component" value="Unassembled WGS sequence"/>
</dbReference>
<reference evidence="2 3" key="1">
    <citation type="journal article" date="2021" name="BMC Genomics">
        <title>Datura genome reveals duplications of psychoactive alkaloid biosynthetic genes and high mutation rate following tissue culture.</title>
        <authorList>
            <person name="Rajewski A."/>
            <person name="Carter-House D."/>
            <person name="Stajich J."/>
            <person name="Litt A."/>
        </authorList>
    </citation>
    <scope>NUCLEOTIDE SEQUENCE [LARGE SCALE GENOMIC DNA]</scope>
    <source>
        <strain evidence="2">AR-01</strain>
    </source>
</reference>
<evidence type="ECO:0000313" key="2">
    <source>
        <dbReference type="EMBL" id="MCE3216587.1"/>
    </source>
</evidence>